<organism evidence="2 3">
    <name type="scientific">Pseudomonas sivasensis</name>
    <dbReference type="NCBI Taxonomy" id="1880678"/>
    <lineage>
        <taxon>Bacteria</taxon>
        <taxon>Pseudomonadati</taxon>
        <taxon>Pseudomonadota</taxon>
        <taxon>Gammaproteobacteria</taxon>
        <taxon>Pseudomonadales</taxon>
        <taxon>Pseudomonadaceae</taxon>
        <taxon>Pseudomonas</taxon>
    </lineage>
</organism>
<evidence type="ECO:0000256" key="1">
    <source>
        <dbReference type="SAM" id="MobiDB-lite"/>
    </source>
</evidence>
<protein>
    <submittedName>
        <fullName evidence="2">Uncharacterized protein</fullName>
    </submittedName>
</protein>
<accession>A0ABW8E181</accession>
<dbReference type="RefSeq" id="WP_401380902.1">
    <property type="nucleotide sequence ID" value="NZ_JBIUWZ010000010.1"/>
</dbReference>
<feature type="compositionally biased region" description="Polar residues" evidence="1">
    <location>
        <begin position="1"/>
        <end position="17"/>
    </location>
</feature>
<evidence type="ECO:0000313" key="3">
    <source>
        <dbReference type="Proteomes" id="UP001617213"/>
    </source>
</evidence>
<dbReference type="EMBL" id="JBIUWZ010000010">
    <property type="protein sequence ID" value="MFJ2678384.1"/>
    <property type="molecule type" value="Genomic_DNA"/>
</dbReference>
<dbReference type="Proteomes" id="UP001617213">
    <property type="component" value="Unassembled WGS sequence"/>
</dbReference>
<gene>
    <name evidence="2" type="ORF">ACIOWJ_09830</name>
</gene>
<reference evidence="2 3" key="1">
    <citation type="submission" date="2024-10" db="EMBL/GenBank/DDBJ databases">
        <title>The Natural Products Discovery Center: Release of the First 8490 Sequenced Strains for Exploring Actinobacteria Biosynthetic Diversity.</title>
        <authorList>
            <person name="Kalkreuter E."/>
            <person name="Kautsar S.A."/>
            <person name="Yang D."/>
            <person name="Bader C.D."/>
            <person name="Teijaro C.N."/>
            <person name="Fluegel L."/>
            <person name="Davis C.M."/>
            <person name="Simpson J.R."/>
            <person name="Lauterbach L."/>
            <person name="Steele A.D."/>
            <person name="Gui C."/>
            <person name="Meng S."/>
            <person name="Li G."/>
            <person name="Viehrig K."/>
            <person name="Ye F."/>
            <person name="Su P."/>
            <person name="Kiefer A.F."/>
            <person name="Nichols A."/>
            <person name="Cepeda A.J."/>
            <person name="Yan W."/>
            <person name="Fan B."/>
            <person name="Jiang Y."/>
            <person name="Adhikari A."/>
            <person name="Zheng C.-J."/>
            <person name="Schuster L."/>
            <person name="Cowan T.M."/>
            <person name="Smanski M.J."/>
            <person name="Chevrette M.G."/>
            <person name="De Carvalho L.P.S."/>
            <person name="Shen B."/>
        </authorList>
    </citation>
    <scope>NUCLEOTIDE SEQUENCE [LARGE SCALE GENOMIC DNA]</scope>
    <source>
        <strain evidence="2 3">NPDC087581</strain>
    </source>
</reference>
<sequence length="201" mass="21472">MPINPHRSTSGSFSHSHANTHHDVTPYKGSPLPCCTSVGYALLNNTKARDLNAELHLAGAALNPKNPRGQLVNVNQPKDLNILDKPTSLNKFVLTQGGQLVVGNIDKNVPPKWMSHPAIAEIGPGPGQSQKIVSAGYMKKNLLGKVCLSNTSGHYLPKQSDLRPALQHLRSMGVEATKAYVSSSDAGRLRAGVPAHLALQE</sequence>
<feature type="region of interest" description="Disordered" evidence="1">
    <location>
        <begin position="1"/>
        <end position="28"/>
    </location>
</feature>
<proteinExistence type="predicted"/>
<comment type="caution">
    <text evidence="2">The sequence shown here is derived from an EMBL/GenBank/DDBJ whole genome shotgun (WGS) entry which is preliminary data.</text>
</comment>
<evidence type="ECO:0000313" key="2">
    <source>
        <dbReference type="EMBL" id="MFJ2678384.1"/>
    </source>
</evidence>
<keyword evidence="3" id="KW-1185">Reference proteome</keyword>
<name>A0ABW8E181_9PSED</name>